<evidence type="ECO:0000256" key="10">
    <source>
        <dbReference type="ARBA" id="ARBA00023186"/>
    </source>
</evidence>
<organism evidence="13 14">
    <name type="scientific">Kurthia gibsonii</name>
    <dbReference type="NCBI Taxonomy" id="33946"/>
    <lineage>
        <taxon>Bacteria</taxon>
        <taxon>Bacillati</taxon>
        <taxon>Bacillota</taxon>
        <taxon>Bacilli</taxon>
        <taxon>Bacillales</taxon>
        <taxon>Caryophanaceae</taxon>
        <taxon>Kurthia</taxon>
    </lineage>
</organism>
<evidence type="ECO:0000256" key="7">
    <source>
        <dbReference type="ARBA" id="ARBA00023002"/>
    </source>
</evidence>
<name>A0ABU9LJM7_9BACL</name>
<dbReference type="Pfam" id="PF02600">
    <property type="entry name" value="DsbB"/>
    <property type="match status" value="1"/>
</dbReference>
<proteinExistence type="inferred from homology"/>
<dbReference type="PANTHER" id="PTHR43469:SF1">
    <property type="entry name" value="SPBETA PROPHAGE-DERIVED DISULFIDE BOND FORMATION PROTEIN B"/>
    <property type="match status" value="1"/>
</dbReference>
<keyword evidence="6 12" id="KW-1133">Transmembrane helix</keyword>
<evidence type="ECO:0000256" key="9">
    <source>
        <dbReference type="ARBA" id="ARBA00023157"/>
    </source>
</evidence>
<dbReference type="EMBL" id="JBCEWA010000005">
    <property type="protein sequence ID" value="MEL5988230.1"/>
    <property type="molecule type" value="Genomic_DNA"/>
</dbReference>
<dbReference type="GeneID" id="97820305"/>
<dbReference type="NCBIfam" id="NF002849">
    <property type="entry name" value="PRK03113.1"/>
    <property type="match status" value="1"/>
</dbReference>
<evidence type="ECO:0000256" key="3">
    <source>
        <dbReference type="ARBA" id="ARBA00022448"/>
    </source>
</evidence>
<reference evidence="13 14" key="1">
    <citation type="submission" date="2024-04" db="EMBL/GenBank/DDBJ databases">
        <authorList>
            <person name="Wu Y.S."/>
            <person name="Zhang L."/>
        </authorList>
    </citation>
    <scope>NUCLEOTIDE SEQUENCE [LARGE SCALE GENOMIC DNA]</scope>
    <source>
        <strain evidence="13 14">KG-01</strain>
    </source>
</reference>
<feature type="transmembrane region" description="Helical" evidence="12">
    <location>
        <begin position="109"/>
        <end position="134"/>
    </location>
</feature>
<evidence type="ECO:0000256" key="4">
    <source>
        <dbReference type="ARBA" id="ARBA00022692"/>
    </source>
</evidence>
<accession>A0ABU9LJM7</accession>
<keyword evidence="5" id="KW-0249">Electron transport</keyword>
<evidence type="ECO:0000256" key="6">
    <source>
        <dbReference type="ARBA" id="ARBA00022989"/>
    </source>
</evidence>
<comment type="caution">
    <text evidence="13">The sequence shown here is derived from an EMBL/GenBank/DDBJ whole genome shotgun (WGS) entry which is preliminary data.</text>
</comment>
<feature type="transmembrane region" description="Helical" evidence="12">
    <location>
        <begin position="39"/>
        <end position="57"/>
    </location>
</feature>
<keyword evidence="7" id="KW-0560">Oxidoreductase</keyword>
<keyword evidence="11" id="KW-0676">Redox-active center</keyword>
<dbReference type="PIRSF" id="PIRSF036659">
    <property type="entry name" value="BdbC"/>
    <property type="match status" value="1"/>
</dbReference>
<protein>
    <submittedName>
        <fullName evidence="13">Disulfide oxidoreductase</fullName>
    </submittedName>
</protein>
<evidence type="ECO:0000256" key="5">
    <source>
        <dbReference type="ARBA" id="ARBA00022982"/>
    </source>
</evidence>
<dbReference type="RefSeq" id="WP_068450995.1">
    <property type="nucleotide sequence ID" value="NZ_BJOB01000004.1"/>
</dbReference>
<dbReference type="InterPro" id="IPR023380">
    <property type="entry name" value="DsbB-like_sf"/>
</dbReference>
<keyword evidence="3" id="KW-0813">Transport</keyword>
<keyword evidence="8 12" id="KW-0472">Membrane</keyword>
<gene>
    <name evidence="13" type="ORF">AAF454_07405</name>
</gene>
<keyword evidence="14" id="KW-1185">Reference proteome</keyword>
<evidence type="ECO:0000256" key="1">
    <source>
        <dbReference type="ARBA" id="ARBA00004141"/>
    </source>
</evidence>
<dbReference type="HAMAP" id="MF_00287">
    <property type="entry name" value="BdbC"/>
    <property type="match status" value="1"/>
</dbReference>
<feature type="transmembrane region" description="Helical" evidence="12">
    <location>
        <begin position="7"/>
        <end position="27"/>
    </location>
</feature>
<dbReference type="InterPro" id="IPR003752">
    <property type="entry name" value="DiS_bond_form_DsbB/BdbC"/>
</dbReference>
<comment type="subcellular location">
    <subcellularLocation>
        <location evidence="1">Membrane</location>
        <topology evidence="1">Multi-pass membrane protein</topology>
    </subcellularLocation>
</comment>
<evidence type="ECO:0000313" key="14">
    <source>
        <dbReference type="Proteomes" id="UP001398420"/>
    </source>
</evidence>
<dbReference type="Proteomes" id="UP001398420">
    <property type="component" value="Unassembled WGS sequence"/>
</dbReference>
<evidence type="ECO:0000256" key="2">
    <source>
        <dbReference type="ARBA" id="ARBA00007602"/>
    </source>
</evidence>
<dbReference type="SUPFAM" id="SSF158442">
    <property type="entry name" value="DsbB-like"/>
    <property type="match status" value="1"/>
</dbReference>
<keyword evidence="10" id="KW-0143">Chaperone</keyword>
<evidence type="ECO:0000256" key="11">
    <source>
        <dbReference type="ARBA" id="ARBA00023284"/>
    </source>
</evidence>
<sequence length="142" mass="16309">MSKKIEYSMLFMWVVSLVAMMGSLFFSEVMKYEPCTFCWYQRILMYPLVLIIGIAYIQRNAQIAVTTLVFSCIGALVALYHYGMQKIPFLHDNAIACGRVPCTGEYINWLGFITIPFLSLTAFVLIFITSIFILKQGKKEEM</sequence>
<dbReference type="Gene3D" id="1.20.1550.10">
    <property type="entry name" value="DsbB-like"/>
    <property type="match status" value="1"/>
</dbReference>
<comment type="similarity">
    <text evidence="2">Belongs to the DsbB family. BdbC subfamily.</text>
</comment>
<evidence type="ECO:0000256" key="8">
    <source>
        <dbReference type="ARBA" id="ARBA00023136"/>
    </source>
</evidence>
<keyword evidence="4 12" id="KW-0812">Transmembrane</keyword>
<keyword evidence="9" id="KW-1015">Disulfide bond</keyword>
<feature type="transmembrane region" description="Helical" evidence="12">
    <location>
        <begin position="64"/>
        <end position="83"/>
    </location>
</feature>
<dbReference type="PANTHER" id="PTHR43469">
    <property type="entry name" value="DISULFIDE FORMATION PROTEIN-RELATED"/>
    <property type="match status" value="1"/>
</dbReference>
<evidence type="ECO:0000256" key="12">
    <source>
        <dbReference type="SAM" id="Phobius"/>
    </source>
</evidence>
<evidence type="ECO:0000313" key="13">
    <source>
        <dbReference type="EMBL" id="MEL5988230.1"/>
    </source>
</evidence>
<dbReference type="InterPro" id="IPR012187">
    <property type="entry name" value="Disulphide_bond_form_BdbC"/>
</dbReference>